<evidence type="ECO:0000256" key="12">
    <source>
        <dbReference type="ARBA" id="ARBA00023002"/>
    </source>
</evidence>
<organism evidence="24 25">
    <name type="scientific">Sinanodonta woodiana</name>
    <name type="common">Chinese pond mussel</name>
    <name type="synonym">Anodonta woodiana</name>
    <dbReference type="NCBI Taxonomy" id="1069815"/>
    <lineage>
        <taxon>Eukaryota</taxon>
        <taxon>Metazoa</taxon>
        <taxon>Spiralia</taxon>
        <taxon>Lophotrochozoa</taxon>
        <taxon>Mollusca</taxon>
        <taxon>Bivalvia</taxon>
        <taxon>Autobranchia</taxon>
        <taxon>Heteroconchia</taxon>
        <taxon>Palaeoheterodonta</taxon>
        <taxon>Unionida</taxon>
        <taxon>Unionoidea</taxon>
        <taxon>Unionidae</taxon>
        <taxon>Unioninae</taxon>
        <taxon>Sinanodonta</taxon>
    </lineage>
</organism>
<feature type="transmembrane region" description="Helical" evidence="23">
    <location>
        <begin position="161"/>
        <end position="181"/>
    </location>
</feature>
<keyword evidence="9" id="KW-0521">NADP</keyword>
<evidence type="ECO:0000256" key="10">
    <source>
        <dbReference type="ARBA" id="ARBA00022955"/>
    </source>
</evidence>
<evidence type="ECO:0000256" key="9">
    <source>
        <dbReference type="ARBA" id="ARBA00022857"/>
    </source>
</evidence>
<keyword evidence="14" id="KW-0443">Lipid metabolism</keyword>
<dbReference type="EMBL" id="JBJQND010000008">
    <property type="protein sequence ID" value="KAL3867627.1"/>
    <property type="molecule type" value="Genomic_DNA"/>
</dbReference>
<keyword evidence="10" id="KW-0752">Steroid biosynthesis</keyword>
<comment type="subcellular location">
    <subcellularLocation>
        <location evidence="1">Endoplasmic reticulum membrane</location>
        <topology evidence="1">Multi-pass membrane protein</topology>
    </subcellularLocation>
</comment>
<dbReference type="EMBL" id="JBJQND010000008">
    <property type="protein sequence ID" value="KAL3867625.1"/>
    <property type="molecule type" value="Genomic_DNA"/>
</dbReference>
<evidence type="ECO:0000256" key="17">
    <source>
        <dbReference type="ARBA" id="ARBA00023221"/>
    </source>
</evidence>
<comment type="caution">
    <text evidence="24">The sequence shown here is derived from an EMBL/GenBank/DDBJ whole genome shotgun (WGS) entry which is preliminary data.</text>
</comment>
<keyword evidence="17" id="KW-0753">Steroid metabolism</keyword>
<evidence type="ECO:0000256" key="20">
    <source>
        <dbReference type="ARBA" id="ARBA00042688"/>
    </source>
</evidence>
<keyword evidence="4" id="KW-0444">Lipid biosynthesis</keyword>
<evidence type="ECO:0000256" key="7">
    <source>
        <dbReference type="ARBA" id="ARBA00022778"/>
    </source>
</evidence>
<feature type="transmembrane region" description="Helical" evidence="23">
    <location>
        <begin position="102"/>
        <end position="130"/>
    </location>
</feature>
<dbReference type="PROSITE" id="PS01017">
    <property type="entry name" value="STEROL_REDUCT_1"/>
    <property type="match status" value="1"/>
</dbReference>
<keyword evidence="6 23" id="KW-0812">Transmembrane</keyword>
<sequence length="487" mass="56144">MATKRAVPLGAHNGSGVVAGDVTTKMTSQDVLANSFSRYKEGYETIEKSEFGQLFRKLFHYVLFPLSVLVLMPNLVMLLWYAMSKCGGSYSHLLSRFYDRSVIDVLLEVWSSVPICSPFSIGVIGGYFAWALFWMKVLPGRRVEGPITPNGNIPLYKDNGFLHYTVTMVGFTVLTAILKYFDMSPSIVYDRLGELLATMIIFSIFFCFFLYLKGLYAPSSTDCGKSGYFIFDYYWGTELYPRVFGIDIKVFTNCRFGMTVWPLLVCCYAIKSYELWGLVDSMFVSTVLQLVYITKFFIWEAGYMQSLDIILDRAGFYICWGCLCYLPALYPATSFFLVEHPVVLGNFWASIMFGFGIGSIAINYLADAQRQMVRGANGECLVWGRKPEIIRAKYRLESGEIKESILLASGWWGLSRHFHYVPEILLAFWWSVPALFTYMMPYTYVIFLTILLIHRSYRDDHKCGKKYGEFWHEYRRRVPHRIVPYLF</sequence>
<evidence type="ECO:0000256" key="14">
    <source>
        <dbReference type="ARBA" id="ARBA00023098"/>
    </source>
</evidence>
<accession>A0ABD3W2K0</accession>
<evidence type="ECO:0000256" key="1">
    <source>
        <dbReference type="ARBA" id="ARBA00004477"/>
    </source>
</evidence>
<keyword evidence="25" id="KW-1185">Reference proteome</keyword>
<dbReference type="PANTHER" id="PTHR21257">
    <property type="entry name" value="DELTA(14)-STEROL REDUCTASE"/>
    <property type="match status" value="1"/>
</dbReference>
<evidence type="ECO:0000256" key="21">
    <source>
        <dbReference type="ARBA" id="ARBA00047795"/>
    </source>
</evidence>
<name>A0ABD3W2K0_SINWO</name>
<evidence type="ECO:0000256" key="2">
    <source>
        <dbReference type="ARBA" id="ARBA00004770"/>
    </source>
</evidence>
<gene>
    <name evidence="24" type="ORF">ACJMK2_040506</name>
</gene>
<feature type="transmembrane region" description="Helical" evidence="23">
    <location>
        <begin position="58"/>
        <end position="81"/>
    </location>
</feature>
<evidence type="ECO:0000256" key="5">
    <source>
        <dbReference type="ARBA" id="ARBA00022548"/>
    </source>
</evidence>
<dbReference type="Proteomes" id="UP001634394">
    <property type="component" value="Unassembled WGS sequence"/>
</dbReference>
<feature type="transmembrane region" description="Helical" evidence="23">
    <location>
        <begin position="343"/>
        <end position="366"/>
    </location>
</feature>
<comment type="similarity">
    <text evidence="3">Belongs to the ERG4/ERG24 family.</text>
</comment>
<keyword evidence="8" id="KW-0256">Endoplasmic reticulum</keyword>
<keyword evidence="11 23" id="KW-1133">Transmembrane helix</keyword>
<evidence type="ECO:0000256" key="4">
    <source>
        <dbReference type="ARBA" id="ARBA00022516"/>
    </source>
</evidence>
<feature type="transmembrane region" description="Helical" evidence="23">
    <location>
        <begin position="282"/>
        <end position="302"/>
    </location>
</feature>
<evidence type="ECO:0000256" key="3">
    <source>
        <dbReference type="ARBA" id="ARBA00005402"/>
    </source>
</evidence>
<evidence type="ECO:0000256" key="19">
    <source>
        <dbReference type="ARBA" id="ARBA00039984"/>
    </source>
</evidence>
<keyword evidence="12" id="KW-0560">Oxidoreductase</keyword>
<keyword evidence="13" id="KW-0756">Sterol biosynthesis</keyword>
<evidence type="ECO:0000256" key="22">
    <source>
        <dbReference type="ARBA" id="ARBA00047826"/>
    </source>
</evidence>
<feature type="transmembrane region" description="Helical" evidence="23">
    <location>
        <begin position="314"/>
        <end position="337"/>
    </location>
</feature>
<evidence type="ECO:0000256" key="11">
    <source>
        <dbReference type="ARBA" id="ARBA00022989"/>
    </source>
</evidence>
<proteinExistence type="inferred from homology"/>
<protein>
    <recommendedName>
        <fullName evidence="19">7-dehydrocholesterol reductase</fullName>
        <ecNumber evidence="18">1.3.1.21</ecNumber>
    </recommendedName>
    <alternativeName>
        <fullName evidence="20">Sterol Delta(7)-reductase</fullName>
    </alternativeName>
</protein>
<evidence type="ECO:0000256" key="6">
    <source>
        <dbReference type="ARBA" id="ARBA00022692"/>
    </source>
</evidence>
<dbReference type="InterPro" id="IPR018083">
    <property type="entry name" value="Sterol_reductase_CS"/>
</dbReference>
<evidence type="ECO:0000256" key="8">
    <source>
        <dbReference type="ARBA" id="ARBA00022824"/>
    </source>
</evidence>
<evidence type="ECO:0000256" key="16">
    <source>
        <dbReference type="ARBA" id="ARBA00023166"/>
    </source>
</evidence>
<dbReference type="GO" id="GO:0005789">
    <property type="term" value="C:endoplasmic reticulum membrane"/>
    <property type="evidence" value="ECO:0007669"/>
    <property type="project" value="UniProtKB-SubCell"/>
</dbReference>
<dbReference type="Pfam" id="PF01222">
    <property type="entry name" value="ERG4_ERG24"/>
    <property type="match status" value="1"/>
</dbReference>
<evidence type="ECO:0000256" key="23">
    <source>
        <dbReference type="SAM" id="Phobius"/>
    </source>
</evidence>
<dbReference type="EC" id="1.3.1.21" evidence="18"/>
<evidence type="ECO:0000256" key="13">
    <source>
        <dbReference type="ARBA" id="ARBA00023011"/>
    </source>
</evidence>
<keyword evidence="5" id="KW-0153">Cholesterol metabolism</keyword>
<dbReference type="GO" id="GO:0006695">
    <property type="term" value="P:cholesterol biosynthetic process"/>
    <property type="evidence" value="ECO:0007669"/>
    <property type="project" value="UniProtKB-KW"/>
</dbReference>
<feature type="transmembrane region" description="Helical" evidence="23">
    <location>
        <begin position="193"/>
        <end position="212"/>
    </location>
</feature>
<comment type="pathway">
    <text evidence="2">Steroid biosynthesis; cholesterol biosynthesis.</text>
</comment>
<dbReference type="PROSITE" id="PS01018">
    <property type="entry name" value="STEROL_REDUCT_2"/>
    <property type="match status" value="1"/>
</dbReference>
<dbReference type="FunFam" id="1.20.120.1630:FF:000006">
    <property type="entry name" value="Putative 7-dehydrocholesterol reductase"/>
    <property type="match status" value="1"/>
</dbReference>
<keyword evidence="16" id="KW-1207">Sterol metabolism</keyword>
<dbReference type="EMBL" id="JBJQND010000008">
    <property type="protein sequence ID" value="KAL3867626.1"/>
    <property type="molecule type" value="Genomic_DNA"/>
</dbReference>
<reference evidence="24 25" key="1">
    <citation type="submission" date="2024-11" db="EMBL/GenBank/DDBJ databases">
        <title>Chromosome-level genome assembly of the freshwater bivalve Anodonta woodiana.</title>
        <authorList>
            <person name="Chen X."/>
        </authorList>
    </citation>
    <scope>NUCLEOTIDE SEQUENCE [LARGE SCALE GENOMIC DNA]</scope>
    <source>
        <strain evidence="24">MN2024</strain>
        <tissue evidence="24">Gills</tissue>
    </source>
</reference>
<evidence type="ECO:0000313" key="24">
    <source>
        <dbReference type="EMBL" id="KAL3867626.1"/>
    </source>
</evidence>
<dbReference type="EMBL" id="JBJQND010000008">
    <property type="protein sequence ID" value="KAL3867628.1"/>
    <property type="molecule type" value="Genomic_DNA"/>
</dbReference>
<evidence type="ECO:0000256" key="15">
    <source>
        <dbReference type="ARBA" id="ARBA00023136"/>
    </source>
</evidence>
<evidence type="ECO:0000313" key="25">
    <source>
        <dbReference type="Proteomes" id="UP001634394"/>
    </source>
</evidence>
<comment type="catalytic activity">
    <reaction evidence="21">
        <text>cholesterol + NADP(+) = 7-dehydrocholesterol + NADPH + H(+)</text>
        <dbReference type="Rhea" id="RHEA:23984"/>
        <dbReference type="ChEBI" id="CHEBI:15378"/>
        <dbReference type="ChEBI" id="CHEBI:16113"/>
        <dbReference type="ChEBI" id="CHEBI:17759"/>
        <dbReference type="ChEBI" id="CHEBI:57783"/>
        <dbReference type="ChEBI" id="CHEBI:58349"/>
        <dbReference type="EC" id="1.3.1.21"/>
    </reaction>
    <physiologicalReaction direction="right-to-left" evidence="21">
        <dbReference type="Rhea" id="RHEA:23986"/>
    </physiologicalReaction>
</comment>
<dbReference type="AlphaFoldDB" id="A0ABD3W2K0"/>
<dbReference type="PANTHER" id="PTHR21257:SF38">
    <property type="entry name" value="7-DEHYDROCHOLESTEROL REDUCTASE"/>
    <property type="match status" value="1"/>
</dbReference>
<dbReference type="GO" id="GO:0047598">
    <property type="term" value="F:7-dehydrocholesterol reductase activity"/>
    <property type="evidence" value="ECO:0007669"/>
    <property type="project" value="UniProtKB-EC"/>
</dbReference>
<comment type="catalytic activity">
    <reaction evidence="22">
        <text>7-dehydrodesmosterol + NADPH + H(+) = desmosterol + NADP(+)</text>
        <dbReference type="Rhea" id="RHEA:46740"/>
        <dbReference type="ChEBI" id="CHEBI:15378"/>
        <dbReference type="ChEBI" id="CHEBI:17737"/>
        <dbReference type="ChEBI" id="CHEBI:27910"/>
        <dbReference type="ChEBI" id="CHEBI:57783"/>
        <dbReference type="ChEBI" id="CHEBI:58349"/>
    </reaction>
    <physiologicalReaction direction="left-to-right" evidence="22">
        <dbReference type="Rhea" id="RHEA:46741"/>
    </physiologicalReaction>
</comment>
<keyword evidence="15 23" id="KW-0472">Membrane</keyword>
<dbReference type="InterPro" id="IPR001171">
    <property type="entry name" value="ERG24_DHCR-like"/>
</dbReference>
<keyword evidence="7" id="KW-0152">Cholesterol biosynthesis</keyword>
<evidence type="ECO:0000256" key="18">
    <source>
        <dbReference type="ARBA" id="ARBA00038851"/>
    </source>
</evidence>
<feature type="transmembrane region" description="Helical" evidence="23">
    <location>
        <begin position="427"/>
        <end position="453"/>
    </location>
</feature>
<dbReference type="Gene3D" id="1.20.120.1630">
    <property type="match status" value="1"/>
</dbReference>